<evidence type="ECO:0000313" key="2">
    <source>
        <dbReference type="Proteomes" id="UP000324222"/>
    </source>
</evidence>
<protein>
    <submittedName>
        <fullName evidence="1">Uncharacterized protein</fullName>
    </submittedName>
</protein>
<dbReference type="Proteomes" id="UP000324222">
    <property type="component" value="Unassembled WGS sequence"/>
</dbReference>
<name>A0A5B7JYV6_PORTR</name>
<proteinExistence type="predicted"/>
<comment type="caution">
    <text evidence="1">The sequence shown here is derived from an EMBL/GenBank/DDBJ whole genome shotgun (WGS) entry which is preliminary data.</text>
</comment>
<accession>A0A5B7JYV6</accession>
<organism evidence="1 2">
    <name type="scientific">Portunus trituberculatus</name>
    <name type="common">Swimming crab</name>
    <name type="synonym">Neptunus trituberculatus</name>
    <dbReference type="NCBI Taxonomy" id="210409"/>
    <lineage>
        <taxon>Eukaryota</taxon>
        <taxon>Metazoa</taxon>
        <taxon>Ecdysozoa</taxon>
        <taxon>Arthropoda</taxon>
        <taxon>Crustacea</taxon>
        <taxon>Multicrustacea</taxon>
        <taxon>Malacostraca</taxon>
        <taxon>Eumalacostraca</taxon>
        <taxon>Eucarida</taxon>
        <taxon>Decapoda</taxon>
        <taxon>Pleocyemata</taxon>
        <taxon>Brachyura</taxon>
        <taxon>Eubrachyura</taxon>
        <taxon>Portunoidea</taxon>
        <taxon>Portunidae</taxon>
        <taxon>Portuninae</taxon>
        <taxon>Portunus</taxon>
    </lineage>
</organism>
<reference evidence="1 2" key="1">
    <citation type="submission" date="2019-05" db="EMBL/GenBank/DDBJ databases">
        <title>Another draft genome of Portunus trituberculatus and its Hox gene families provides insights of decapod evolution.</title>
        <authorList>
            <person name="Jeong J.-H."/>
            <person name="Song I."/>
            <person name="Kim S."/>
            <person name="Choi T."/>
            <person name="Kim D."/>
            <person name="Ryu S."/>
            <person name="Kim W."/>
        </authorList>
    </citation>
    <scope>NUCLEOTIDE SEQUENCE [LARGE SCALE GENOMIC DNA]</scope>
    <source>
        <tissue evidence="1">Muscle</tissue>
    </source>
</reference>
<dbReference type="EMBL" id="VSRR010118669">
    <property type="protein sequence ID" value="MPC99506.1"/>
    <property type="molecule type" value="Genomic_DNA"/>
</dbReference>
<evidence type="ECO:0000313" key="1">
    <source>
        <dbReference type="EMBL" id="MPC99506.1"/>
    </source>
</evidence>
<keyword evidence="2" id="KW-1185">Reference proteome</keyword>
<sequence length="63" mass="7062">MAPGMSFTSLEWEPFEWATTIRTEDGSLLSDADGQMARRAEYFEFEQLFTVDPPSGQLQTAGL</sequence>
<dbReference type="AlphaFoldDB" id="A0A5B7JYV6"/>
<gene>
    <name evidence="1" type="ORF">E2C01_094924</name>
</gene>